<dbReference type="SUPFAM" id="SSF52016">
    <property type="entry name" value="LeuD/IlvD-like"/>
    <property type="match status" value="1"/>
</dbReference>
<organism evidence="3 4">
    <name type="scientific">Bordetella pertussis</name>
    <dbReference type="NCBI Taxonomy" id="520"/>
    <lineage>
        <taxon>Bacteria</taxon>
        <taxon>Pseudomonadati</taxon>
        <taxon>Pseudomonadota</taxon>
        <taxon>Betaproteobacteria</taxon>
        <taxon>Burkholderiales</taxon>
        <taxon>Alcaligenaceae</taxon>
        <taxon>Bordetella</taxon>
    </lineage>
</organism>
<name>A0A0E7USQ2_BORPT</name>
<sequence length="144" mass="15158">MNRDLPVLRALRSLPDKVVGEALVSNDAISMRYDVDASTGKVVRPSHDLYGQSISGKVLIFKNTKGGVATGWALLNLKSRGTAPIALVCDTTNPVFVQGAALAGLPIMDGFRESPRSAVRTGDVVELDGISGELKVLRRGAGGQ</sequence>
<reference evidence="3 4" key="1">
    <citation type="submission" date="2018-06" db="EMBL/GenBank/DDBJ databases">
        <authorList>
            <consortium name="Pathogen Informatics"/>
            <person name="Doyle S."/>
        </authorList>
    </citation>
    <scope>NUCLEOTIDE SEQUENCE [LARGE SCALE GENOMIC DNA]</scope>
    <source>
        <strain evidence="3 4">NCTC10911</strain>
    </source>
</reference>
<dbReference type="GO" id="GO:0016829">
    <property type="term" value="F:lyase activity"/>
    <property type="evidence" value="ECO:0007669"/>
    <property type="project" value="UniProtKB-KW"/>
</dbReference>
<dbReference type="EMBL" id="UFTT01000002">
    <property type="protein sequence ID" value="SUV65971.1"/>
    <property type="molecule type" value="Genomic_DNA"/>
</dbReference>
<dbReference type="Gene3D" id="3.50.30.10">
    <property type="entry name" value="Phosphohistidine domain"/>
    <property type="match status" value="1"/>
</dbReference>
<accession>A0A0E7USQ2</accession>
<dbReference type="InterPro" id="IPR012016">
    <property type="entry name" value="PMDh-S-like"/>
</dbReference>
<evidence type="ECO:0000313" key="4">
    <source>
        <dbReference type="Proteomes" id="UP000255014"/>
    </source>
</evidence>
<evidence type="ECO:0000313" key="3">
    <source>
        <dbReference type="EMBL" id="SUV65971.1"/>
    </source>
</evidence>
<gene>
    <name evidence="3" type="ORF">NCTC10911_03016</name>
</gene>
<protein>
    <submittedName>
        <fullName evidence="3">Uncharacterized conserved protein</fullName>
    </submittedName>
</protein>
<dbReference type="Proteomes" id="UP000255014">
    <property type="component" value="Unassembled WGS sequence"/>
</dbReference>
<dbReference type="AlphaFoldDB" id="A0A0E7USQ2"/>
<evidence type="ECO:0000256" key="1">
    <source>
        <dbReference type="ARBA" id="ARBA00023239"/>
    </source>
</evidence>
<dbReference type="PIRSF" id="PIRSF004966">
    <property type="entry name" value="UCP004966"/>
    <property type="match status" value="1"/>
</dbReference>
<dbReference type="RefSeq" id="WP_010931032.1">
    <property type="nucleotide sequence ID" value="NZ_CBCPFF010000002.1"/>
</dbReference>
<dbReference type="InterPro" id="IPR002840">
    <property type="entry name" value="PMDh-S-like_dom"/>
</dbReference>
<dbReference type="OMA" id="MLHEMAS"/>
<keyword evidence="1" id="KW-0456">Lyase</keyword>
<dbReference type="CDD" id="cd01356">
    <property type="entry name" value="AcnX_swivel"/>
    <property type="match status" value="1"/>
</dbReference>
<evidence type="ECO:0000259" key="2">
    <source>
        <dbReference type="Pfam" id="PF01989"/>
    </source>
</evidence>
<feature type="domain" description="Phosphomevalonate dehydratase small subunit-like" evidence="2">
    <location>
        <begin position="29"/>
        <end position="108"/>
    </location>
</feature>
<proteinExistence type="predicted"/>
<dbReference type="Pfam" id="PF01989">
    <property type="entry name" value="AcnX_swivel_put"/>
    <property type="match status" value="1"/>
</dbReference>
<dbReference type="GeneID" id="69602518"/>